<evidence type="ECO:0000256" key="5">
    <source>
        <dbReference type="ARBA" id="ARBA00022989"/>
    </source>
</evidence>
<feature type="compositionally biased region" description="Pro residues" evidence="9">
    <location>
        <begin position="18"/>
        <end position="37"/>
    </location>
</feature>
<evidence type="ECO:0000256" key="6">
    <source>
        <dbReference type="ARBA" id="ARBA00023098"/>
    </source>
</evidence>
<feature type="domain" description="Phospholipid/glycerol acyltransferase" evidence="11">
    <location>
        <begin position="129"/>
        <end position="265"/>
    </location>
</feature>
<comment type="subcellular location">
    <subcellularLocation>
        <location evidence="1">Membrane</location>
    </subcellularLocation>
</comment>
<dbReference type="Proteomes" id="UP001515480">
    <property type="component" value="Unassembled WGS sequence"/>
</dbReference>
<feature type="transmembrane region" description="Helical" evidence="10">
    <location>
        <begin position="54"/>
        <end position="87"/>
    </location>
</feature>
<keyword evidence="4 10" id="KW-0812">Transmembrane</keyword>
<comment type="similarity">
    <text evidence="2">Belongs to the 1-acyl-sn-glycerol-3-phosphate acyltransferase family.</text>
</comment>
<keyword evidence="8" id="KW-0012">Acyltransferase</keyword>
<evidence type="ECO:0000256" key="9">
    <source>
        <dbReference type="SAM" id="MobiDB-lite"/>
    </source>
</evidence>
<evidence type="ECO:0000256" key="4">
    <source>
        <dbReference type="ARBA" id="ARBA00022692"/>
    </source>
</evidence>
<sequence length="360" mass="39597">MTIRSTLRSWWYGSTPDSSPPPPDTTSPPPPLGAEPPHPYDVHEQPLPLALKLLLVLLLPLLLPLLLLRIAILVLAFLLFVLACFLFQSSPAALHFLLPLIARFALVGFGVWPGLISIEGKPPRVFAPIYLSAPHVGLLDAWLWIYLGPARPMMMEAYTKIPVVSSVFRATRGIVVTKRTESAGWLAGKDGGNSVDASSKAKAAAESAKRAIAQHKEVFDIEAPHEMPLLICPEGHTHSGNSLLHFFPGAFEGGTTLQPVVVVYPYKYFNAAAFVTTLTSHVLRIMMSPYIRIVVKYLPVRRPTEAEASDAKMYASNVRKEMAAVAGLPLSKYNARELREEEQEQKRSQKARLEAAKVLV</sequence>
<name>A0AB34J6V4_PRYPA</name>
<keyword evidence="13" id="KW-1185">Reference proteome</keyword>
<evidence type="ECO:0000256" key="10">
    <source>
        <dbReference type="SAM" id="Phobius"/>
    </source>
</evidence>
<keyword evidence="3" id="KW-0808">Transferase</keyword>
<keyword evidence="5 10" id="KW-1133">Transmembrane helix</keyword>
<evidence type="ECO:0000259" key="11">
    <source>
        <dbReference type="SMART" id="SM00563"/>
    </source>
</evidence>
<dbReference type="GO" id="GO:0006629">
    <property type="term" value="P:lipid metabolic process"/>
    <property type="evidence" value="ECO:0007669"/>
    <property type="project" value="UniProtKB-KW"/>
</dbReference>
<feature type="transmembrane region" description="Helical" evidence="10">
    <location>
        <begin position="94"/>
        <end position="115"/>
    </location>
</feature>
<keyword evidence="6" id="KW-0443">Lipid metabolism</keyword>
<evidence type="ECO:0000256" key="7">
    <source>
        <dbReference type="ARBA" id="ARBA00023136"/>
    </source>
</evidence>
<dbReference type="SUPFAM" id="SSF69593">
    <property type="entry name" value="Glycerol-3-phosphate (1)-acyltransferase"/>
    <property type="match status" value="1"/>
</dbReference>
<accession>A0AB34J6V4</accession>
<dbReference type="InterPro" id="IPR002123">
    <property type="entry name" value="Plipid/glycerol_acylTrfase"/>
</dbReference>
<reference evidence="12 13" key="1">
    <citation type="journal article" date="2024" name="Science">
        <title>Giant polyketide synthase enzymes in the biosynthesis of giant marine polyether toxins.</title>
        <authorList>
            <person name="Fallon T.R."/>
            <person name="Shende V.V."/>
            <person name="Wierzbicki I.H."/>
            <person name="Pendleton A.L."/>
            <person name="Watervoot N.F."/>
            <person name="Auber R.P."/>
            <person name="Gonzalez D.J."/>
            <person name="Wisecaver J.H."/>
            <person name="Moore B.S."/>
        </authorList>
    </citation>
    <scope>NUCLEOTIDE SEQUENCE [LARGE SCALE GENOMIC DNA]</scope>
    <source>
        <strain evidence="12 13">12B1</strain>
    </source>
</reference>
<keyword evidence="7 10" id="KW-0472">Membrane</keyword>
<evidence type="ECO:0000313" key="13">
    <source>
        <dbReference type="Proteomes" id="UP001515480"/>
    </source>
</evidence>
<feature type="transmembrane region" description="Helical" evidence="10">
    <location>
        <begin position="127"/>
        <end position="147"/>
    </location>
</feature>
<evidence type="ECO:0000256" key="3">
    <source>
        <dbReference type="ARBA" id="ARBA00022679"/>
    </source>
</evidence>
<dbReference type="EMBL" id="JBGBPQ010000012">
    <property type="protein sequence ID" value="KAL1515113.1"/>
    <property type="molecule type" value="Genomic_DNA"/>
</dbReference>
<feature type="region of interest" description="Disordered" evidence="9">
    <location>
        <begin position="11"/>
        <end position="37"/>
    </location>
</feature>
<dbReference type="GO" id="GO:0016746">
    <property type="term" value="F:acyltransferase activity"/>
    <property type="evidence" value="ECO:0007669"/>
    <property type="project" value="UniProtKB-KW"/>
</dbReference>
<evidence type="ECO:0000313" key="12">
    <source>
        <dbReference type="EMBL" id="KAL1515113.1"/>
    </source>
</evidence>
<evidence type="ECO:0000256" key="8">
    <source>
        <dbReference type="ARBA" id="ARBA00023315"/>
    </source>
</evidence>
<protein>
    <recommendedName>
        <fullName evidence="11">Phospholipid/glycerol acyltransferase domain-containing protein</fullName>
    </recommendedName>
</protein>
<organism evidence="12 13">
    <name type="scientific">Prymnesium parvum</name>
    <name type="common">Toxic golden alga</name>
    <dbReference type="NCBI Taxonomy" id="97485"/>
    <lineage>
        <taxon>Eukaryota</taxon>
        <taxon>Haptista</taxon>
        <taxon>Haptophyta</taxon>
        <taxon>Prymnesiophyceae</taxon>
        <taxon>Prymnesiales</taxon>
        <taxon>Prymnesiaceae</taxon>
        <taxon>Prymnesium</taxon>
    </lineage>
</organism>
<dbReference type="PANTHER" id="PTHR23063:SF52">
    <property type="entry name" value="LYSOPHOSPHATIDYLCHOLINE ACYLTRANSFERASE"/>
    <property type="match status" value="1"/>
</dbReference>
<dbReference type="SMART" id="SM00563">
    <property type="entry name" value="PlsC"/>
    <property type="match status" value="1"/>
</dbReference>
<comment type="caution">
    <text evidence="12">The sequence shown here is derived from an EMBL/GenBank/DDBJ whole genome shotgun (WGS) entry which is preliminary data.</text>
</comment>
<evidence type="ECO:0000256" key="2">
    <source>
        <dbReference type="ARBA" id="ARBA00008655"/>
    </source>
</evidence>
<dbReference type="AlphaFoldDB" id="A0AB34J6V4"/>
<gene>
    <name evidence="12" type="ORF">AB1Y20_004176</name>
</gene>
<dbReference type="GO" id="GO:0016020">
    <property type="term" value="C:membrane"/>
    <property type="evidence" value="ECO:0007669"/>
    <property type="project" value="UniProtKB-SubCell"/>
</dbReference>
<dbReference type="PANTHER" id="PTHR23063">
    <property type="entry name" value="PHOSPHOLIPID ACYLTRANSFERASE"/>
    <property type="match status" value="1"/>
</dbReference>
<evidence type="ECO:0000256" key="1">
    <source>
        <dbReference type="ARBA" id="ARBA00004370"/>
    </source>
</evidence>
<proteinExistence type="inferred from homology"/>